<comment type="caution">
    <text evidence="9">The sequence shown here is derived from an EMBL/GenBank/DDBJ whole genome shotgun (WGS) entry which is preliminary data.</text>
</comment>
<organism evidence="9 10">
    <name type="scientific">Acropora cervicornis</name>
    <name type="common">Staghorn coral</name>
    <dbReference type="NCBI Taxonomy" id="6130"/>
    <lineage>
        <taxon>Eukaryota</taxon>
        <taxon>Metazoa</taxon>
        <taxon>Cnidaria</taxon>
        <taxon>Anthozoa</taxon>
        <taxon>Hexacorallia</taxon>
        <taxon>Scleractinia</taxon>
        <taxon>Astrocoeniina</taxon>
        <taxon>Acroporidae</taxon>
        <taxon>Acropora</taxon>
    </lineage>
</organism>
<dbReference type="CDD" id="cd18787">
    <property type="entry name" value="SF2_C_DEAD"/>
    <property type="match status" value="1"/>
</dbReference>
<reference evidence="9" key="1">
    <citation type="journal article" date="2023" name="G3 (Bethesda)">
        <title>Whole genome assembly and annotation of the endangered Caribbean coral Acropora cervicornis.</title>
        <authorList>
            <person name="Selwyn J.D."/>
            <person name="Vollmer S.V."/>
        </authorList>
    </citation>
    <scope>NUCLEOTIDE SEQUENCE</scope>
    <source>
        <strain evidence="9">K2</strain>
    </source>
</reference>
<reference evidence="9" key="2">
    <citation type="journal article" date="2023" name="Science">
        <title>Genomic signatures of disease resistance in endangered staghorn corals.</title>
        <authorList>
            <person name="Vollmer S.V."/>
            <person name="Selwyn J.D."/>
            <person name="Despard B.A."/>
            <person name="Roesel C.L."/>
        </authorList>
    </citation>
    <scope>NUCLEOTIDE SEQUENCE</scope>
    <source>
        <strain evidence="9">K2</strain>
    </source>
</reference>
<dbReference type="Gene3D" id="3.40.50.300">
    <property type="entry name" value="P-loop containing nucleotide triphosphate hydrolases"/>
    <property type="match status" value="2"/>
</dbReference>
<dbReference type="EC" id="3.6.4.13" evidence="5"/>
<dbReference type="PROSITE" id="PS51192">
    <property type="entry name" value="HELICASE_ATP_BIND_1"/>
    <property type="match status" value="1"/>
</dbReference>
<name>A0AAD9VA10_ACRCE</name>
<dbReference type="InterPro" id="IPR014001">
    <property type="entry name" value="Helicase_ATP-bd"/>
</dbReference>
<dbReference type="Proteomes" id="UP001249851">
    <property type="component" value="Unassembled WGS sequence"/>
</dbReference>
<dbReference type="InterPro" id="IPR001650">
    <property type="entry name" value="Helicase_C-like"/>
</dbReference>
<dbReference type="PANTHER" id="PTHR24031">
    <property type="entry name" value="RNA HELICASE"/>
    <property type="match status" value="1"/>
</dbReference>
<proteinExistence type="inferred from homology"/>
<keyword evidence="10" id="KW-1185">Reference proteome</keyword>
<dbReference type="SUPFAM" id="SSF52540">
    <property type="entry name" value="P-loop containing nucleoside triphosphate hydrolases"/>
    <property type="match status" value="2"/>
</dbReference>
<dbReference type="GO" id="GO:0003723">
    <property type="term" value="F:RNA binding"/>
    <property type="evidence" value="ECO:0007669"/>
    <property type="project" value="UniProtKB-UniRule"/>
</dbReference>
<sequence length="671" mass="76434">MDLFRVERYMGEDEDDDHRQDEKLKLKRLQRIIEDRKRKLHADENVVKHVDPDTERFGEDFREEDGLSKKKEQKKEMEYESHFSTDDRGTDNSVDSGIERKKKKKKAEKEEFLSSDNFNSELNQERLEAEDIEEDKDEETGFTVIGGQTKKEVEKVQRVLPDWLAKPIAIDSDLRSSRLPVEQIPYLNQYIIKKLQQHSIIHLFPVQTSVIPVILSQIESGSCFGRGGFQPSDICVCAPTGSGKTLAYVLPIIQTLLNRVVRHLRALIVLPTKDLANQVKDVFEMFSEGTNLKVGLASGSKSISKEQKELVGINCYGSNSRVDVLVCTPGRLADHIASTPHFTLQHIRFLVIDEADCLLDKSYFGWLWKVLKAAYNKQPTTEAKNGCCNHETVRNPPGQQTPASFATIQLPLQKLLFSATMTHSPERLAPLQLYQPILFTVNRQDEDELPPAATGKLIARHTVPESLSQYMAICSDGEKPLMVLYLVTQLKFQRVLCFTSTLEATHRLFLLVKLYGGVQVAEFSSNLSPQQREGILRDFKEGRLQLLICTDAMARGMDIHNVSYVISYDVPKFARNYIHRVGRTARAGNQGTAITLLHSNQVYDFNLLIQKTGHEKIPEFEVKADELKSMVEKYQKTLSQLQDAVKFEGKKKAKQQRRQQSMQQLTSETVH</sequence>
<evidence type="ECO:0000313" key="9">
    <source>
        <dbReference type="EMBL" id="KAK2566776.1"/>
    </source>
</evidence>
<evidence type="ECO:0000256" key="5">
    <source>
        <dbReference type="RuleBase" id="RU365068"/>
    </source>
</evidence>
<feature type="region of interest" description="Disordered" evidence="6">
    <location>
        <begin position="40"/>
        <end position="120"/>
    </location>
</feature>
<dbReference type="CDD" id="cd17956">
    <property type="entry name" value="DEADc_DDX51"/>
    <property type="match status" value="1"/>
</dbReference>
<dbReference type="GO" id="GO:0003724">
    <property type="term" value="F:RNA helicase activity"/>
    <property type="evidence" value="ECO:0007669"/>
    <property type="project" value="UniProtKB-EC"/>
</dbReference>
<feature type="compositionally biased region" description="Basic and acidic residues" evidence="6">
    <location>
        <begin position="40"/>
        <end position="90"/>
    </location>
</feature>
<keyword evidence="2 5" id="KW-0378">Hydrolase</keyword>
<accession>A0AAD9VA10</accession>
<dbReference type="GO" id="GO:0005524">
    <property type="term" value="F:ATP binding"/>
    <property type="evidence" value="ECO:0007669"/>
    <property type="project" value="UniProtKB-UniRule"/>
</dbReference>
<evidence type="ECO:0000256" key="2">
    <source>
        <dbReference type="ARBA" id="ARBA00022801"/>
    </source>
</evidence>
<feature type="domain" description="Helicase C-terminal" evidence="8">
    <location>
        <begin position="482"/>
        <end position="635"/>
    </location>
</feature>
<evidence type="ECO:0000256" key="3">
    <source>
        <dbReference type="ARBA" id="ARBA00022840"/>
    </source>
</evidence>
<comment type="similarity">
    <text evidence="5">Belongs to the DEAD box helicase family.</text>
</comment>
<dbReference type="AlphaFoldDB" id="A0AAD9VA10"/>
<feature type="domain" description="Helicase ATP-binding" evidence="7">
    <location>
        <begin position="225"/>
        <end position="439"/>
    </location>
</feature>
<keyword evidence="1 5" id="KW-0547">Nucleotide-binding</keyword>
<dbReference type="Pfam" id="PF00270">
    <property type="entry name" value="DEAD"/>
    <property type="match status" value="1"/>
</dbReference>
<dbReference type="GO" id="GO:0016787">
    <property type="term" value="F:hydrolase activity"/>
    <property type="evidence" value="ECO:0007669"/>
    <property type="project" value="UniProtKB-KW"/>
</dbReference>
<dbReference type="SMART" id="SM00490">
    <property type="entry name" value="HELICc"/>
    <property type="match status" value="1"/>
</dbReference>
<feature type="region of interest" description="Disordered" evidence="6">
    <location>
        <begin position="649"/>
        <end position="671"/>
    </location>
</feature>
<dbReference type="Pfam" id="PF00271">
    <property type="entry name" value="Helicase_C"/>
    <property type="match status" value="1"/>
</dbReference>
<comment type="catalytic activity">
    <reaction evidence="5">
        <text>ATP + H2O = ADP + phosphate + H(+)</text>
        <dbReference type="Rhea" id="RHEA:13065"/>
        <dbReference type="ChEBI" id="CHEBI:15377"/>
        <dbReference type="ChEBI" id="CHEBI:15378"/>
        <dbReference type="ChEBI" id="CHEBI:30616"/>
        <dbReference type="ChEBI" id="CHEBI:43474"/>
        <dbReference type="ChEBI" id="CHEBI:456216"/>
        <dbReference type="EC" id="3.6.4.13"/>
    </reaction>
</comment>
<keyword evidence="4 5" id="KW-0694">RNA-binding</keyword>
<comment type="function">
    <text evidence="5">RNA helicase.</text>
</comment>
<keyword evidence="5 9" id="KW-0347">Helicase</keyword>
<dbReference type="PROSITE" id="PS51194">
    <property type="entry name" value="HELICASE_CTER"/>
    <property type="match status" value="1"/>
</dbReference>
<evidence type="ECO:0000256" key="6">
    <source>
        <dbReference type="SAM" id="MobiDB-lite"/>
    </source>
</evidence>
<evidence type="ECO:0000259" key="7">
    <source>
        <dbReference type="PROSITE" id="PS51192"/>
    </source>
</evidence>
<evidence type="ECO:0000313" key="10">
    <source>
        <dbReference type="Proteomes" id="UP001249851"/>
    </source>
</evidence>
<evidence type="ECO:0000259" key="8">
    <source>
        <dbReference type="PROSITE" id="PS51194"/>
    </source>
</evidence>
<evidence type="ECO:0000256" key="4">
    <source>
        <dbReference type="ARBA" id="ARBA00022884"/>
    </source>
</evidence>
<feature type="region of interest" description="Disordered" evidence="6">
    <location>
        <begin position="1"/>
        <end position="21"/>
    </location>
</feature>
<protein>
    <recommendedName>
        <fullName evidence="5">ATP-dependent RNA helicase</fullName>
        <ecNumber evidence="5">3.6.4.13</ecNumber>
    </recommendedName>
</protein>
<dbReference type="EMBL" id="JARQWQ010000016">
    <property type="protein sequence ID" value="KAK2566776.1"/>
    <property type="molecule type" value="Genomic_DNA"/>
</dbReference>
<gene>
    <name evidence="9" type="ORF">P5673_009454</name>
</gene>
<keyword evidence="3 5" id="KW-0067">ATP-binding</keyword>
<comment type="domain">
    <text evidence="5">The Q motif is unique to and characteristic of the DEAD box family of RNA helicases and controls ATP binding and hydrolysis.</text>
</comment>
<dbReference type="SMART" id="SM00487">
    <property type="entry name" value="DEXDc"/>
    <property type="match status" value="1"/>
</dbReference>
<dbReference type="InterPro" id="IPR011545">
    <property type="entry name" value="DEAD/DEAH_box_helicase_dom"/>
</dbReference>
<dbReference type="InterPro" id="IPR027417">
    <property type="entry name" value="P-loop_NTPase"/>
</dbReference>
<evidence type="ECO:0000256" key="1">
    <source>
        <dbReference type="ARBA" id="ARBA00022741"/>
    </source>
</evidence>